<dbReference type="Pfam" id="PF00440">
    <property type="entry name" value="TetR_N"/>
    <property type="match status" value="1"/>
</dbReference>
<comment type="caution">
    <text evidence="7">The sequence shown here is derived from an EMBL/GenBank/DDBJ whole genome shotgun (WGS) entry which is preliminary data.</text>
</comment>
<gene>
    <name evidence="7" type="ORF">DTL70_26825</name>
</gene>
<dbReference type="Pfam" id="PF13977">
    <property type="entry name" value="TetR_C_6"/>
    <property type="match status" value="1"/>
</dbReference>
<evidence type="ECO:0000256" key="3">
    <source>
        <dbReference type="ARBA" id="ARBA00023125"/>
    </source>
</evidence>
<evidence type="ECO:0000313" key="8">
    <source>
        <dbReference type="Proteomes" id="UP000252914"/>
    </source>
</evidence>
<dbReference type="InterPro" id="IPR001647">
    <property type="entry name" value="HTH_TetR"/>
</dbReference>
<dbReference type="InterPro" id="IPR036271">
    <property type="entry name" value="Tet_transcr_reg_TetR-rel_C_sf"/>
</dbReference>
<keyword evidence="2" id="KW-0805">Transcription regulation</keyword>
<accession>A0A367EIE3</accession>
<reference evidence="7 8" key="1">
    <citation type="submission" date="2018-06" db="EMBL/GenBank/DDBJ databases">
        <title>Streptomyces reniochalinae sp. nov. and Streptomyces diacarnus sp. nov. from marine sponges.</title>
        <authorList>
            <person name="Li L."/>
        </authorList>
    </citation>
    <scope>NUCLEOTIDE SEQUENCE [LARGE SCALE GENOMIC DNA]</scope>
    <source>
        <strain evidence="7 8">LHW51701</strain>
    </source>
</reference>
<organism evidence="7 8">
    <name type="scientific">Streptomyces diacarni</name>
    <dbReference type="NCBI Taxonomy" id="2800381"/>
    <lineage>
        <taxon>Bacteria</taxon>
        <taxon>Bacillati</taxon>
        <taxon>Actinomycetota</taxon>
        <taxon>Actinomycetes</taxon>
        <taxon>Kitasatosporales</taxon>
        <taxon>Streptomycetaceae</taxon>
        <taxon>Streptomyces</taxon>
    </lineage>
</organism>
<dbReference type="InterPro" id="IPR050109">
    <property type="entry name" value="HTH-type_TetR-like_transc_reg"/>
</dbReference>
<feature type="DNA-binding region" description="H-T-H motif" evidence="5">
    <location>
        <begin position="40"/>
        <end position="59"/>
    </location>
</feature>
<dbReference type="AlphaFoldDB" id="A0A367EIE3"/>
<dbReference type="PANTHER" id="PTHR30055">
    <property type="entry name" value="HTH-TYPE TRANSCRIPTIONAL REGULATOR RUTR"/>
    <property type="match status" value="1"/>
</dbReference>
<dbReference type="PROSITE" id="PS50977">
    <property type="entry name" value="HTH_TETR_2"/>
    <property type="match status" value="1"/>
</dbReference>
<keyword evidence="8" id="KW-1185">Reference proteome</keyword>
<dbReference type="RefSeq" id="WP_114024587.1">
    <property type="nucleotide sequence ID" value="NZ_QOIN01000053.1"/>
</dbReference>
<evidence type="ECO:0000256" key="2">
    <source>
        <dbReference type="ARBA" id="ARBA00023015"/>
    </source>
</evidence>
<dbReference type="GO" id="GO:0003700">
    <property type="term" value="F:DNA-binding transcription factor activity"/>
    <property type="evidence" value="ECO:0007669"/>
    <property type="project" value="TreeGrafter"/>
</dbReference>
<dbReference type="PANTHER" id="PTHR30055:SF234">
    <property type="entry name" value="HTH-TYPE TRANSCRIPTIONAL REGULATOR BETI"/>
    <property type="match status" value="1"/>
</dbReference>
<dbReference type="GO" id="GO:0000976">
    <property type="term" value="F:transcription cis-regulatory region binding"/>
    <property type="evidence" value="ECO:0007669"/>
    <property type="project" value="TreeGrafter"/>
</dbReference>
<feature type="domain" description="HTH tetR-type" evidence="6">
    <location>
        <begin position="17"/>
        <end position="77"/>
    </location>
</feature>
<dbReference type="InterPro" id="IPR009057">
    <property type="entry name" value="Homeodomain-like_sf"/>
</dbReference>
<keyword evidence="4" id="KW-0804">Transcription</keyword>
<keyword evidence="1" id="KW-0678">Repressor</keyword>
<evidence type="ECO:0000313" key="7">
    <source>
        <dbReference type="EMBL" id="RCG17868.1"/>
    </source>
</evidence>
<dbReference type="Proteomes" id="UP000252914">
    <property type="component" value="Unassembled WGS sequence"/>
</dbReference>
<sequence length="205" mass="21413">MPSSASTRGRGPGLHHDRRRTEIADAVLVVVAGRGLPAVSLTEVAAHAGVSPGRVQHYFPTKQKLLEAAFDRGNERSEERIRARLGAGTADAPPAEVLAVVLDELIPHDEESRAHLRVRHAFNAGALADDAIAERVRRLYAGLHGSLAACLARAGGREPAGGHEAAAVALVAQAEGLAYHVLLGTTGAPSARRTLHAALEAALAR</sequence>
<evidence type="ECO:0000256" key="1">
    <source>
        <dbReference type="ARBA" id="ARBA00022491"/>
    </source>
</evidence>
<evidence type="ECO:0000256" key="5">
    <source>
        <dbReference type="PROSITE-ProRule" id="PRU00335"/>
    </source>
</evidence>
<dbReference type="InterPro" id="IPR039538">
    <property type="entry name" value="BetI_C"/>
</dbReference>
<keyword evidence="3 5" id="KW-0238">DNA-binding</keyword>
<protein>
    <submittedName>
        <fullName evidence="7">TetR family transcriptional regulator</fullName>
    </submittedName>
</protein>
<dbReference type="SUPFAM" id="SSF46689">
    <property type="entry name" value="Homeodomain-like"/>
    <property type="match status" value="1"/>
</dbReference>
<evidence type="ECO:0000259" key="6">
    <source>
        <dbReference type="PROSITE" id="PS50977"/>
    </source>
</evidence>
<dbReference type="EMBL" id="QOIN01000053">
    <property type="protein sequence ID" value="RCG17868.1"/>
    <property type="molecule type" value="Genomic_DNA"/>
</dbReference>
<name>A0A367EIE3_9ACTN</name>
<evidence type="ECO:0000256" key="4">
    <source>
        <dbReference type="ARBA" id="ARBA00023163"/>
    </source>
</evidence>
<proteinExistence type="predicted"/>
<dbReference type="Gene3D" id="1.10.357.10">
    <property type="entry name" value="Tetracycline Repressor, domain 2"/>
    <property type="match status" value="1"/>
</dbReference>
<dbReference type="SUPFAM" id="SSF48498">
    <property type="entry name" value="Tetracyclin repressor-like, C-terminal domain"/>
    <property type="match status" value="1"/>
</dbReference>